<dbReference type="GO" id="GO:0045893">
    <property type="term" value="P:positive regulation of DNA-templated transcription"/>
    <property type="evidence" value="ECO:0007669"/>
    <property type="project" value="InterPro"/>
</dbReference>
<dbReference type="OrthoDB" id="644067at2759"/>
<keyword evidence="5" id="KW-0238">DNA-binding</keyword>
<evidence type="ECO:0000256" key="9">
    <source>
        <dbReference type="SAM" id="Coils"/>
    </source>
</evidence>
<evidence type="ECO:0000256" key="8">
    <source>
        <dbReference type="ARBA" id="ARBA00061369"/>
    </source>
</evidence>
<dbReference type="PROSITE" id="PS00036">
    <property type="entry name" value="BZIP_BASIC"/>
    <property type="match status" value="1"/>
</dbReference>
<dbReference type="GO" id="GO:0003700">
    <property type="term" value="F:DNA-binding transcription factor activity"/>
    <property type="evidence" value="ECO:0007669"/>
    <property type="project" value="InterPro"/>
</dbReference>
<dbReference type="FunFam" id="1.20.5.170:FF:000060">
    <property type="entry name" value="protein ABSCISIC ACID-INSENSITIVE 5 isoform X1"/>
    <property type="match status" value="1"/>
</dbReference>
<dbReference type="PANTHER" id="PTHR22952:SF395">
    <property type="entry name" value="ABSCISIC ACID-INSENSITIVE 5-LIKE PROTEIN 1"/>
    <property type="match status" value="1"/>
</dbReference>
<dbReference type="FunCoup" id="A0A7J7DFK4">
    <property type="interactions" value="222"/>
</dbReference>
<evidence type="ECO:0000256" key="1">
    <source>
        <dbReference type="ARBA" id="ARBA00004123"/>
    </source>
</evidence>
<dbReference type="PANTHER" id="PTHR22952">
    <property type="entry name" value="CAMP-RESPONSE ELEMENT BINDING PROTEIN-RELATED"/>
    <property type="match status" value="1"/>
</dbReference>
<keyword evidence="2" id="KW-0597">Phosphoprotein</keyword>
<dbReference type="EMBL" id="JAAARO010000007">
    <property type="protein sequence ID" value="KAF5744846.1"/>
    <property type="molecule type" value="Genomic_DNA"/>
</dbReference>
<dbReference type="InterPro" id="IPR004827">
    <property type="entry name" value="bZIP"/>
</dbReference>
<dbReference type="InParanoid" id="A0A7J7DFK4"/>
<keyword evidence="13" id="KW-1185">Reference proteome</keyword>
<comment type="subcellular location">
    <subcellularLocation>
        <location evidence="1">Nucleus</location>
    </subcellularLocation>
</comment>
<dbReference type="GO" id="GO:0009651">
    <property type="term" value="P:response to salt stress"/>
    <property type="evidence" value="ECO:0007669"/>
    <property type="project" value="UniProtKB-ARBA"/>
</dbReference>
<gene>
    <name evidence="12" type="ORF">HS088_TW07G00427</name>
</gene>
<accession>A0A7J7DFK4</accession>
<proteinExistence type="inferred from homology"/>
<evidence type="ECO:0000256" key="5">
    <source>
        <dbReference type="ARBA" id="ARBA00023125"/>
    </source>
</evidence>
<dbReference type="Proteomes" id="UP000593562">
    <property type="component" value="Unassembled WGS sequence"/>
</dbReference>
<evidence type="ECO:0000256" key="4">
    <source>
        <dbReference type="ARBA" id="ARBA00023015"/>
    </source>
</evidence>
<feature type="compositionally biased region" description="Polar residues" evidence="10">
    <location>
        <begin position="230"/>
        <end position="240"/>
    </location>
</feature>
<keyword evidence="9" id="KW-0175">Coiled coil</keyword>
<reference evidence="12 13" key="1">
    <citation type="journal article" date="2020" name="Nat. Commun.">
        <title>Genome of Tripterygium wilfordii and identification of cytochrome P450 involved in triptolide biosynthesis.</title>
        <authorList>
            <person name="Tu L."/>
            <person name="Su P."/>
            <person name="Zhang Z."/>
            <person name="Gao L."/>
            <person name="Wang J."/>
            <person name="Hu T."/>
            <person name="Zhou J."/>
            <person name="Zhang Y."/>
            <person name="Zhao Y."/>
            <person name="Liu Y."/>
            <person name="Song Y."/>
            <person name="Tong Y."/>
            <person name="Lu Y."/>
            <person name="Yang J."/>
            <person name="Xu C."/>
            <person name="Jia M."/>
            <person name="Peters R.J."/>
            <person name="Huang L."/>
            <person name="Gao W."/>
        </authorList>
    </citation>
    <scope>NUCLEOTIDE SEQUENCE [LARGE SCALE GENOMIC DNA]</scope>
    <source>
        <strain evidence="13">cv. XIE 37</strain>
        <tissue evidence="12">Leaf</tissue>
    </source>
</reference>
<dbReference type="PROSITE" id="PS50217">
    <property type="entry name" value="BZIP"/>
    <property type="match status" value="1"/>
</dbReference>
<dbReference type="Pfam" id="PF00170">
    <property type="entry name" value="bZIP_1"/>
    <property type="match status" value="1"/>
</dbReference>
<dbReference type="GO" id="GO:0043565">
    <property type="term" value="F:sequence-specific DNA binding"/>
    <property type="evidence" value="ECO:0007669"/>
    <property type="project" value="UniProtKB-ARBA"/>
</dbReference>
<evidence type="ECO:0000313" key="13">
    <source>
        <dbReference type="Proteomes" id="UP000593562"/>
    </source>
</evidence>
<feature type="coiled-coil region" evidence="9">
    <location>
        <begin position="292"/>
        <end position="326"/>
    </location>
</feature>
<dbReference type="GO" id="GO:0005634">
    <property type="term" value="C:nucleus"/>
    <property type="evidence" value="ECO:0007669"/>
    <property type="project" value="UniProtKB-SubCell"/>
</dbReference>
<dbReference type="GO" id="GO:0009738">
    <property type="term" value="P:abscisic acid-activated signaling pathway"/>
    <property type="evidence" value="ECO:0007669"/>
    <property type="project" value="UniProtKB-KW"/>
</dbReference>
<evidence type="ECO:0000256" key="10">
    <source>
        <dbReference type="SAM" id="MobiDB-lite"/>
    </source>
</evidence>
<dbReference type="GO" id="GO:0009845">
    <property type="term" value="P:seed germination"/>
    <property type="evidence" value="ECO:0007669"/>
    <property type="project" value="UniProtKB-ARBA"/>
</dbReference>
<evidence type="ECO:0000256" key="2">
    <source>
        <dbReference type="ARBA" id="ARBA00022553"/>
    </source>
</evidence>
<comment type="similarity">
    <text evidence="8">Belongs to the bZIP family. ABI5 subfamily.</text>
</comment>
<sequence>MALVESESMGYVDNIKPESQSQQPLQDESMKADPNNVASFNKQSSILSLTLDEIQLKSGKSFGSMNMDEFLANLWSVDENQLPPQPMLQNEPTNYTNGIANQATLQRQASLSVPATLCKKTVDEVWFEIQKEHNPNNVCRVRGPPQRTQTLGEMTLEEFLVQAGIVQGAPMSSQQRMVTAIQSNNNGNTTACLDANFQMGHVLGIGFSAHPSLNGFATYQTFSQNKMLGGESSSNGTANENCHHNLMDSNGQKNKKRIIDGPPEIVVERRQRRMIKNRESAARSRARKQAYTVELELELNLLKEENAKLKQIVEEIEQKRKQEVMNKKKTTMAQKKAYKLRTMRRTLSLSW</sequence>
<protein>
    <submittedName>
        <fullName evidence="12">ABSCISIC ACID-INSENSITIVE 5-like protein 1 isoform X1</fullName>
    </submittedName>
</protein>
<organism evidence="12 13">
    <name type="scientific">Tripterygium wilfordii</name>
    <name type="common">Thunder God vine</name>
    <dbReference type="NCBI Taxonomy" id="458696"/>
    <lineage>
        <taxon>Eukaryota</taxon>
        <taxon>Viridiplantae</taxon>
        <taxon>Streptophyta</taxon>
        <taxon>Embryophyta</taxon>
        <taxon>Tracheophyta</taxon>
        <taxon>Spermatophyta</taxon>
        <taxon>Magnoliopsida</taxon>
        <taxon>eudicotyledons</taxon>
        <taxon>Gunneridae</taxon>
        <taxon>Pentapetalae</taxon>
        <taxon>rosids</taxon>
        <taxon>fabids</taxon>
        <taxon>Celastrales</taxon>
        <taxon>Celastraceae</taxon>
        <taxon>Tripterygium</taxon>
    </lineage>
</organism>
<evidence type="ECO:0000259" key="11">
    <source>
        <dbReference type="PROSITE" id="PS50217"/>
    </source>
</evidence>
<keyword evidence="4" id="KW-0805">Transcription regulation</keyword>
<feature type="compositionally biased region" description="Polar residues" evidence="10">
    <location>
        <begin position="17"/>
        <end position="26"/>
    </location>
</feature>
<dbReference type="InterPro" id="IPR046347">
    <property type="entry name" value="bZIP_sf"/>
</dbReference>
<keyword evidence="7" id="KW-0539">Nucleus</keyword>
<feature type="region of interest" description="Disordered" evidence="10">
    <location>
        <begin position="1"/>
        <end position="36"/>
    </location>
</feature>
<evidence type="ECO:0000256" key="3">
    <source>
        <dbReference type="ARBA" id="ARBA00022682"/>
    </source>
</evidence>
<evidence type="ECO:0000313" key="12">
    <source>
        <dbReference type="EMBL" id="KAF5744846.1"/>
    </source>
</evidence>
<name>A0A7J7DFK4_TRIWF</name>
<evidence type="ECO:0000256" key="6">
    <source>
        <dbReference type="ARBA" id="ARBA00023163"/>
    </source>
</evidence>
<dbReference type="GO" id="GO:0009414">
    <property type="term" value="P:response to water deprivation"/>
    <property type="evidence" value="ECO:0007669"/>
    <property type="project" value="UniProtKB-ARBA"/>
</dbReference>
<comment type="caution">
    <text evidence="12">The sequence shown here is derived from an EMBL/GenBank/DDBJ whole genome shotgun (WGS) entry which is preliminary data.</text>
</comment>
<evidence type="ECO:0000256" key="7">
    <source>
        <dbReference type="ARBA" id="ARBA00023242"/>
    </source>
</evidence>
<keyword evidence="6" id="KW-0804">Transcription</keyword>
<dbReference type="AlphaFoldDB" id="A0A7J7DFK4"/>
<feature type="domain" description="BZIP" evidence="11">
    <location>
        <begin position="267"/>
        <end position="319"/>
    </location>
</feature>
<feature type="region of interest" description="Disordered" evidence="10">
    <location>
        <begin position="230"/>
        <end position="257"/>
    </location>
</feature>
<keyword evidence="3" id="KW-0938">Abscisic acid signaling pathway</keyword>
<dbReference type="CDD" id="cd14707">
    <property type="entry name" value="bZIP_plant_BZIP46"/>
    <property type="match status" value="1"/>
</dbReference>
<dbReference type="SUPFAM" id="SSF57959">
    <property type="entry name" value="Leucine zipper domain"/>
    <property type="match status" value="1"/>
</dbReference>
<dbReference type="InterPro" id="IPR043452">
    <property type="entry name" value="BZIP46-like"/>
</dbReference>
<dbReference type="SMART" id="SM00338">
    <property type="entry name" value="BRLZ"/>
    <property type="match status" value="1"/>
</dbReference>
<dbReference type="Gene3D" id="1.20.5.170">
    <property type="match status" value="1"/>
</dbReference>